<dbReference type="EMBL" id="QGDI01000018">
    <property type="protein sequence ID" value="PWJ09860.1"/>
    <property type="molecule type" value="Genomic_DNA"/>
</dbReference>
<keyword evidence="3" id="KW-0378">Hydrolase</keyword>
<comment type="caution">
    <text evidence="4">The sequence shown here is derived from an EMBL/GenBank/DDBJ whole genome shotgun (WGS) entry which is preliminary data.</text>
</comment>
<accession>A0A315YFY6</accession>
<dbReference type="GO" id="GO:0003677">
    <property type="term" value="F:DNA binding"/>
    <property type="evidence" value="ECO:0007669"/>
    <property type="project" value="InterPro"/>
</dbReference>
<dbReference type="RefSeq" id="WP_294445831.1">
    <property type="nucleotide sequence ID" value="NZ_CACVNT010000087.1"/>
</dbReference>
<dbReference type="GO" id="GO:0006402">
    <property type="term" value="P:mRNA catabolic process"/>
    <property type="evidence" value="ECO:0007669"/>
    <property type="project" value="TreeGrafter"/>
</dbReference>
<protein>
    <recommendedName>
        <fullName evidence="3">mRNA interferase</fullName>
        <ecNumber evidence="3">3.1.-.-</ecNumber>
    </recommendedName>
</protein>
<dbReference type="GO" id="GO:0016075">
    <property type="term" value="P:rRNA catabolic process"/>
    <property type="evidence" value="ECO:0007669"/>
    <property type="project" value="TreeGrafter"/>
</dbReference>
<dbReference type="InterPro" id="IPR003477">
    <property type="entry name" value="PemK-like"/>
</dbReference>
<evidence type="ECO:0000313" key="5">
    <source>
        <dbReference type="Proteomes" id="UP000245720"/>
    </source>
</evidence>
<sequence length="118" mass="13371">MLIPKRGDMYVADLGQGIGSEQANERPVVIIQNNKGNHYADTTIIVPITSQMKAQLPNHVIIHYGILTKYQGCVLTEQIRTISVLRLKKYIGRLSEKDIRRIEKALRISLDMDNKGLK</sequence>
<dbReference type="Gene3D" id="2.30.30.110">
    <property type="match status" value="1"/>
</dbReference>
<proteinExistence type="inferred from homology"/>
<reference evidence="4 5" key="1">
    <citation type="submission" date="2018-05" db="EMBL/GenBank/DDBJ databases">
        <title>The Hungate 1000. A catalogue of reference genomes from the rumen microbiome.</title>
        <authorList>
            <person name="Kelly W."/>
        </authorList>
    </citation>
    <scope>NUCLEOTIDE SEQUENCE [LARGE SCALE GENOMIC DNA]</scope>
    <source>
        <strain evidence="4 5">SAb67</strain>
    </source>
</reference>
<gene>
    <name evidence="4" type="ORF">IE37_03294</name>
</gene>
<evidence type="ECO:0000256" key="1">
    <source>
        <dbReference type="ARBA" id="ARBA00007521"/>
    </source>
</evidence>
<dbReference type="SUPFAM" id="SSF50118">
    <property type="entry name" value="Cell growth inhibitor/plasmid maintenance toxic component"/>
    <property type="match status" value="1"/>
</dbReference>
<dbReference type="GO" id="GO:0016787">
    <property type="term" value="F:hydrolase activity"/>
    <property type="evidence" value="ECO:0007669"/>
    <property type="project" value="UniProtKB-KW"/>
</dbReference>
<keyword evidence="2" id="KW-1277">Toxin-antitoxin system</keyword>
<keyword evidence="3" id="KW-0540">Nuclease</keyword>
<dbReference type="PANTHER" id="PTHR33988:SF2">
    <property type="entry name" value="ENDORIBONUCLEASE MAZF"/>
    <property type="match status" value="1"/>
</dbReference>
<evidence type="ECO:0000256" key="2">
    <source>
        <dbReference type="ARBA" id="ARBA00022649"/>
    </source>
</evidence>
<dbReference type="Proteomes" id="UP000245720">
    <property type="component" value="Unassembled WGS sequence"/>
</dbReference>
<keyword evidence="3" id="KW-0255">Endonuclease</keyword>
<organism evidence="4 5">
    <name type="scientific">Ruminococcus flavefaciens</name>
    <dbReference type="NCBI Taxonomy" id="1265"/>
    <lineage>
        <taxon>Bacteria</taxon>
        <taxon>Bacillati</taxon>
        <taxon>Bacillota</taxon>
        <taxon>Clostridia</taxon>
        <taxon>Eubacteriales</taxon>
        <taxon>Oscillospiraceae</taxon>
        <taxon>Ruminococcus</taxon>
    </lineage>
</organism>
<dbReference type="InterPro" id="IPR011067">
    <property type="entry name" value="Plasmid_toxin/cell-grow_inhib"/>
</dbReference>
<evidence type="ECO:0000256" key="3">
    <source>
        <dbReference type="PIRNR" id="PIRNR033490"/>
    </source>
</evidence>
<dbReference type="EC" id="3.1.-.-" evidence="3"/>
<evidence type="ECO:0000313" key="4">
    <source>
        <dbReference type="EMBL" id="PWJ09860.1"/>
    </source>
</evidence>
<comment type="similarity">
    <text evidence="1 3">Belongs to the PemK/MazF family.</text>
</comment>
<comment type="function">
    <text evidence="3">Toxic component of a type II toxin-antitoxin (TA) system.</text>
</comment>
<dbReference type="AlphaFoldDB" id="A0A315YFY6"/>
<dbReference type="PANTHER" id="PTHR33988">
    <property type="entry name" value="ENDORIBONUCLEASE MAZF-RELATED"/>
    <property type="match status" value="1"/>
</dbReference>
<name>A0A315YFY6_RUMFL</name>
<dbReference type="Pfam" id="PF02452">
    <property type="entry name" value="PemK_toxin"/>
    <property type="match status" value="1"/>
</dbReference>
<dbReference type="GO" id="GO:0004521">
    <property type="term" value="F:RNA endonuclease activity"/>
    <property type="evidence" value="ECO:0007669"/>
    <property type="project" value="TreeGrafter"/>
</dbReference>
<dbReference type="PIRSF" id="PIRSF033490">
    <property type="entry name" value="MazF"/>
    <property type="match status" value="1"/>
</dbReference>